<evidence type="ECO:0000256" key="2">
    <source>
        <dbReference type="ARBA" id="ARBA00009743"/>
    </source>
</evidence>
<feature type="compositionally biased region" description="Low complexity" evidence="9">
    <location>
        <begin position="415"/>
        <end position="430"/>
    </location>
</feature>
<protein>
    <recommendedName>
        <fullName evidence="3 8">Alpha-galactosidase</fullName>
        <ecNumber evidence="3 8">3.2.1.22</ecNumber>
    </recommendedName>
    <alternativeName>
        <fullName evidence="8">Melibiase</fullName>
    </alternativeName>
</protein>
<keyword evidence="4 10" id="KW-0732">Signal</keyword>
<dbReference type="GO" id="GO:0004557">
    <property type="term" value="F:alpha-galactosidase activity"/>
    <property type="evidence" value="ECO:0007669"/>
    <property type="project" value="UniProtKB-EC"/>
</dbReference>
<evidence type="ECO:0000313" key="13">
    <source>
        <dbReference type="Proteomes" id="UP000008141"/>
    </source>
</evidence>
<evidence type="ECO:0000256" key="10">
    <source>
        <dbReference type="SAM" id="SignalP"/>
    </source>
</evidence>
<evidence type="ECO:0000313" key="12">
    <source>
        <dbReference type="EMBL" id="EFN53394.1"/>
    </source>
</evidence>
<comment type="similarity">
    <text evidence="2 8">Belongs to the glycosyl hydrolase 27 family.</text>
</comment>
<dbReference type="SUPFAM" id="SSF51011">
    <property type="entry name" value="Glycosyl hydrolase domain"/>
    <property type="match status" value="1"/>
</dbReference>
<dbReference type="InterPro" id="IPR013785">
    <property type="entry name" value="Aldolase_TIM"/>
</dbReference>
<dbReference type="GO" id="GO:0005995">
    <property type="term" value="P:melibiose catabolic process"/>
    <property type="evidence" value="ECO:0007669"/>
    <property type="project" value="UniProtKB-ARBA"/>
</dbReference>
<feature type="region of interest" description="Disordered" evidence="9">
    <location>
        <begin position="410"/>
        <end position="430"/>
    </location>
</feature>
<dbReference type="Gene3D" id="2.60.40.1180">
    <property type="entry name" value="Golgi alpha-mannosidase II"/>
    <property type="match status" value="1"/>
</dbReference>
<evidence type="ECO:0000256" key="9">
    <source>
        <dbReference type="SAM" id="MobiDB-lite"/>
    </source>
</evidence>
<keyword evidence="7 8" id="KW-0326">Glycosidase</keyword>
<dbReference type="Gene3D" id="3.20.20.70">
    <property type="entry name" value="Aldolase class I"/>
    <property type="match status" value="1"/>
</dbReference>
<dbReference type="EC" id="3.2.1.22" evidence="3 8"/>
<keyword evidence="13" id="KW-1185">Reference proteome</keyword>
<proteinExistence type="inferred from homology"/>
<comment type="catalytic activity">
    <reaction evidence="1 8">
        <text>Hydrolysis of terminal, non-reducing alpha-D-galactose residues in alpha-D-galactosides, including galactose oligosaccharides, galactomannans and galactolipids.</text>
        <dbReference type="EC" id="3.2.1.22"/>
    </reaction>
</comment>
<dbReference type="eggNOG" id="KOG2366">
    <property type="taxonomic scope" value="Eukaryota"/>
</dbReference>
<dbReference type="FunCoup" id="E1ZLF7">
    <property type="interactions" value="1548"/>
</dbReference>
<dbReference type="RefSeq" id="XP_005845496.1">
    <property type="nucleotide sequence ID" value="XM_005845434.1"/>
</dbReference>
<dbReference type="KEGG" id="cvr:CHLNCDRAFT_26028"/>
<feature type="signal peptide" evidence="10">
    <location>
        <begin position="1"/>
        <end position="20"/>
    </location>
</feature>
<feature type="domain" description="Alpha galactosidase C-terminal" evidence="11">
    <location>
        <begin position="305"/>
        <end position="385"/>
    </location>
</feature>
<dbReference type="PANTHER" id="PTHR11452:SF75">
    <property type="entry name" value="ALPHA-GALACTOSIDASE MEL1"/>
    <property type="match status" value="1"/>
</dbReference>
<dbReference type="AlphaFoldDB" id="E1ZLF7"/>
<keyword evidence="6 8" id="KW-1015">Disulfide bond</keyword>
<name>E1ZLF7_CHLVA</name>
<dbReference type="FunFam" id="3.20.20.70:FF:000202">
    <property type="entry name" value="Alpha-galactosidase"/>
    <property type="match status" value="1"/>
</dbReference>
<dbReference type="STRING" id="554065.E1ZLF7"/>
<dbReference type="PANTHER" id="PTHR11452">
    <property type="entry name" value="ALPHA-GALACTOSIDASE/ALPHA-N-ACETYLGALACTOSAMINIDASE"/>
    <property type="match status" value="1"/>
</dbReference>
<evidence type="ECO:0000256" key="3">
    <source>
        <dbReference type="ARBA" id="ARBA00012755"/>
    </source>
</evidence>
<feature type="chain" id="PRO_5003156329" description="Alpha-galactosidase" evidence="10">
    <location>
        <begin position="21"/>
        <end position="446"/>
    </location>
</feature>
<dbReference type="GeneID" id="17352747"/>
<dbReference type="InterPro" id="IPR002241">
    <property type="entry name" value="Glyco_hydro_27"/>
</dbReference>
<dbReference type="InterPro" id="IPR041233">
    <property type="entry name" value="Melibiase_C"/>
</dbReference>
<gene>
    <name evidence="12" type="ORF">CHLNCDRAFT_26028</name>
</gene>
<evidence type="ECO:0000256" key="1">
    <source>
        <dbReference type="ARBA" id="ARBA00001255"/>
    </source>
</evidence>
<accession>E1ZLF7</accession>
<reference evidence="12 13" key="1">
    <citation type="journal article" date="2010" name="Plant Cell">
        <title>The Chlorella variabilis NC64A genome reveals adaptation to photosymbiosis, coevolution with viruses, and cryptic sex.</title>
        <authorList>
            <person name="Blanc G."/>
            <person name="Duncan G."/>
            <person name="Agarkova I."/>
            <person name="Borodovsky M."/>
            <person name="Gurnon J."/>
            <person name="Kuo A."/>
            <person name="Lindquist E."/>
            <person name="Lucas S."/>
            <person name="Pangilinan J."/>
            <person name="Polle J."/>
            <person name="Salamov A."/>
            <person name="Terry A."/>
            <person name="Yamada T."/>
            <person name="Dunigan D.D."/>
            <person name="Grigoriev I.V."/>
            <person name="Claverie J.M."/>
            <person name="Van Etten J.L."/>
        </authorList>
    </citation>
    <scope>NUCLEOTIDE SEQUENCE [LARGE SCALE GENOMIC DNA]</scope>
    <source>
        <strain evidence="12 13">NC64A</strain>
    </source>
</reference>
<dbReference type="OMA" id="NIIDWFF"/>
<dbReference type="SUPFAM" id="SSF51445">
    <property type="entry name" value="(Trans)glycosidases"/>
    <property type="match status" value="1"/>
</dbReference>
<evidence type="ECO:0000256" key="4">
    <source>
        <dbReference type="ARBA" id="ARBA00022729"/>
    </source>
</evidence>
<dbReference type="InParanoid" id="E1ZLF7"/>
<evidence type="ECO:0000256" key="6">
    <source>
        <dbReference type="ARBA" id="ARBA00023157"/>
    </source>
</evidence>
<dbReference type="Proteomes" id="UP000008141">
    <property type="component" value="Unassembled WGS sequence"/>
</dbReference>
<organism evidence="13">
    <name type="scientific">Chlorella variabilis</name>
    <name type="common">Green alga</name>
    <dbReference type="NCBI Taxonomy" id="554065"/>
    <lineage>
        <taxon>Eukaryota</taxon>
        <taxon>Viridiplantae</taxon>
        <taxon>Chlorophyta</taxon>
        <taxon>core chlorophytes</taxon>
        <taxon>Trebouxiophyceae</taxon>
        <taxon>Chlorellales</taxon>
        <taxon>Chlorellaceae</taxon>
        <taxon>Chlorella clade</taxon>
        <taxon>Chlorella</taxon>
    </lineage>
</organism>
<sequence>MGWWRALLLLCAALAPLCAALDNGLGLRPAMGFNTWNAFRTNIDEKSIRATADLIVSMGLRDAGYVYLNLDDGWSERNRTADGRLAANKARFPSGIKALADYVHGKGLKFGIYGDAGSMTCAKYPGSLGYEEVDAQTFAEWGVDYLKYDNCYAKQEQWVIDRYAAMRDALNATGRPILYSLCDWGVADPWLWASEIGNSWRTTEDIEPRWESILKILDYNTGLARFARKGAWNDPDMLEVGNGQLTSGEQRAHFSLWALMKAPLLIGADLRTIHPDSLAILKAREVIAVNQDDLGVAGDLIWMQGANRVYAVPLAGGGRAVVFLNLHTTGGQYLTSNITVYWGQLGLPAGRSALVRDLFAEQDLGEHTGSFTAAVQAHDVVVVRIMPVGGVQGDTWRPWHSQPIYEANGGERTARQAGARAGAGALAAGRRMGPADRQHAMFGDAA</sequence>
<dbReference type="InterPro" id="IPR017853">
    <property type="entry name" value="GH"/>
</dbReference>
<dbReference type="EMBL" id="GL433852">
    <property type="protein sequence ID" value="EFN53394.1"/>
    <property type="molecule type" value="Genomic_DNA"/>
</dbReference>
<dbReference type="OrthoDB" id="5795902at2759"/>
<dbReference type="CDD" id="cd14792">
    <property type="entry name" value="GH27"/>
    <property type="match status" value="1"/>
</dbReference>
<keyword evidence="5 8" id="KW-0378">Hydrolase</keyword>
<dbReference type="PRINTS" id="PR00740">
    <property type="entry name" value="GLHYDRLASE27"/>
</dbReference>
<dbReference type="InterPro" id="IPR013780">
    <property type="entry name" value="Glyco_hydro_b"/>
</dbReference>
<evidence type="ECO:0000256" key="5">
    <source>
        <dbReference type="ARBA" id="ARBA00022801"/>
    </source>
</evidence>
<evidence type="ECO:0000256" key="7">
    <source>
        <dbReference type="ARBA" id="ARBA00023295"/>
    </source>
</evidence>
<evidence type="ECO:0000259" key="11">
    <source>
        <dbReference type="Pfam" id="PF17801"/>
    </source>
</evidence>
<evidence type="ECO:0000256" key="8">
    <source>
        <dbReference type="RuleBase" id="RU361168"/>
    </source>
</evidence>
<dbReference type="Pfam" id="PF17801">
    <property type="entry name" value="Melibiase_C"/>
    <property type="match status" value="1"/>
</dbReference>
<dbReference type="Pfam" id="PF16499">
    <property type="entry name" value="Melibiase_2"/>
    <property type="match status" value="1"/>
</dbReference>